<organism evidence="1 2">
    <name type="scientific">Protea cynaroides</name>
    <dbReference type="NCBI Taxonomy" id="273540"/>
    <lineage>
        <taxon>Eukaryota</taxon>
        <taxon>Viridiplantae</taxon>
        <taxon>Streptophyta</taxon>
        <taxon>Embryophyta</taxon>
        <taxon>Tracheophyta</taxon>
        <taxon>Spermatophyta</taxon>
        <taxon>Magnoliopsida</taxon>
        <taxon>Proteales</taxon>
        <taxon>Proteaceae</taxon>
        <taxon>Protea</taxon>
    </lineage>
</organism>
<reference evidence="1" key="1">
    <citation type="journal article" date="2023" name="Plant J.">
        <title>The genome of the king protea, Protea cynaroides.</title>
        <authorList>
            <person name="Chang J."/>
            <person name="Duong T.A."/>
            <person name="Schoeman C."/>
            <person name="Ma X."/>
            <person name="Roodt D."/>
            <person name="Barker N."/>
            <person name="Li Z."/>
            <person name="Van de Peer Y."/>
            <person name="Mizrachi E."/>
        </authorList>
    </citation>
    <scope>NUCLEOTIDE SEQUENCE</scope>
    <source>
        <tissue evidence="1">Young leaves</tissue>
    </source>
</reference>
<evidence type="ECO:0000313" key="2">
    <source>
        <dbReference type="Proteomes" id="UP001141806"/>
    </source>
</evidence>
<dbReference type="EMBL" id="JAMYWD010000001">
    <property type="protein sequence ID" value="KAJ4980773.1"/>
    <property type="molecule type" value="Genomic_DNA"/>
</dbReference>
<dbReference type="AlphaFoldDB" id="A0A9Q0R2B8"/>
<comment type="caution">
    <text evidence="1">The sequence shown here is derived from an EMBL/GenBank/DDBJ whole genome shotgun (WGS) entry which is preliminary data.</text>
</comment>
<keyword evidence="2" id="KW-1185">Reference proteome</keyword>
<gene>
    <name evidence="1" type="ORF">NE237_031610</name>
</gene>
<protein>
    <submittedName>
        <fullName evidence="1">Uncharacterized protein</fullName>
    </submittedName>
</protein>
<proteinExistence type="predicted"/>
<evidence type="ECO:0000313" key="1">
    <source>
        <dbReference type="EMBL" id="KAJ4980773.1"/>
    </source>
</evidence>
<sequence>MLPHPILDISAAVVLAAESENHKNETLVEVVIVFLLRNNLGPLLLRSSRRRRLVVVSLDLELGEDGASEGDDVFSEDPDSKPCCFLVPVFDFLLQFFLLLMIIRTVFCWLTPRVLLPFVLLNLFLLQLPPL</sequence>
<dbReference type="Proteomes" id="UP001141806">
    <property type="component" value="Unassembled WGS sequence"/>
</dbReference>
<accession>A0A9Q0R2B8</accession>
<name>A0A9Q0R2B8_9MAGN</name>